<dbReference type="EMBL" id="UINC01003974">
    <property type="protein sequence ID" value="SVA10774.1"/>
    <property type="molecule type" value="Genomic_DNA"/>
</dbReference>
<accession>A0A381T4V9</accession>
<name>A0A381T4V9_9ZZZZ</name>
<reference evidence="1" key="1">
    <citation type="submission" date="2018-05" db="EMBL/GenBank/DDBJ databases">
        <authorList>
            <person name="Lanie J.A."/>
            <person name="Ng W.-L."/>
            <person name="Kazmierczak K.M."/>
            <person name="Andrzejewski T.M."/>
            <person name="Davidsen T.M."/>
            <person name="Wayne K.J."/>
            <person name="Tettelin H."/>
            <person name="Glass J.I."/>
            <person name="Rusch D."/>
            <person name="Podicherti R."/>
            <person name="Tsui H.-C.T."/>
            <person name="Winkler M.E."/>
        </authorList>
    </citation>
    <scope>NUCLEOTIDE SEQUENCE</scope>
</reference>
<dbReference type="AlphaFoldDB" id="A0A381T4V9"/>
<evidence type="ECO:0000313" key="1">
    <source>
        <dbReference type="EMBL" id="SVA10774.1"/>
    </source>
</evidence>
<proteinExistence type="predicted"/>
<organism evidence="1">
    <name type="scientific">marine metagenome</name>
    <dbReference type="NCBI Taxonomy" id="408172"/>
    <lineage>
        <taxon>unclassified sequences</taxon>
        <taxon>metagenomes</taxon>
        <taxon>ecological metagenomes</taxon>
    </lineage>
</organism>
<feature type="non-terminal residue" evidence="1">
    <location>
        <position position="1"/>
    </location>
</feature>
<protein>
    <submittedName>
        <fullName evidence="1">Uncharacterized protein</fullName>
    </submittedName>
</protein>
<sequence length="39" mass="4009">VGAVVAGSLVEEVGEGESPVVEVRLAALLPTRSLLPHQE</sequence>
<gene>
    <name evidence="1" type="ORF">METZ01_LOCUS63628</name>
</gene>